<comment type="cofactor">
    <cofactor evidence="1">
        <name>[4Fe-4S] cluster</name>
        <dbReference type="ChEBI" id="CHEBI:49883"/>
    </cofactor>
</comment>
<dbReference type="CDD" id="cd16373">
    <property type="entry name" value="DMSOR_beta_like"/>
    <property type="match status" value="1"/>
</dbReference>
<dbReference type="GO" id="GO:0046872">
    <property type="term" value="F:metal ion binding"/>
    <property type="evidence" value="ECO:0007669"/>
    <property type="project" value="UniProtKB-KW"/>
</dbReference>
<dbReference type="PROSITE" id="PS51379">
    <property type="entry name" value="4FE4S_FER_2"/>
    <property type="match status" value="3"/>
</dbReference>
<dbReference type="InterPro" id="IPR017900">
    <property type="entry name" value="4Fe4S_Fe_S_CS"/>
</dbReference>
<dbReference type="Proteomes" id="UP000321555">
    <property type="component" value="Chromosome"/>
</dbReference>
<dbReference type="PROSITE" id="PS00198">
    <property type="entry name" value="4FE4S_FER_1"/>
    <property type="match status" value="1"/>
</dbReference>
<sequence>MNGKVNRRQFLSINLGATVGFLGNFIGTQIEQERDFFRPPGARNELEFLTSCSRCGKCKDICPEKVISLFTITDGAKLINTPFLNPNENPCTFCRKCVDVCPTDALSITCFLEDPSIGKAAILDKSCISFKEVMCDYCFRSCPVNGAIELIEGKPMISDDHCTGCGICVTNCISEHKGIHILTI</sequence>
<evidence type="ECO:0000256" key="6">
    <source>
        <dbReference type="ARBA" id="ARBA00023014"/>
    </source>
</evidence>
<protein>
    <submittedName>
        <fullName evidence="8">4Fe-4S dicluster domain-containing protein</fullName>
    </submittedName>
</protein>
<reference evidence="9" key="1">
    <citation type="submission" date="2019-08" db="EMBL/GenBank/DDBJ databases">
        <authorList>
            <person name="Zheng X."/>
        </authorList>
    </citation>
    <scope>NUCLEOTIDE SEQUENCE [LARGE SCALE GENOMIC DNA]</scope>
    <source>
        <strain evidence="9">FJAT-25496</strain>
    </source>
</reference>
<evidence type="ECO:0000313" key="8">
    <source>
        <dbReference type="EMBL" id="QED47850.1"/>
    </source>
</evidence>
<dbReference type="SUPFAM" id="SSF54862">
    <property type="entry name" value="4Fe-4S ferredoxins"/>
    <property type="match status" value="1"/>
</dbReference>
<dbReference type="KEGG" id="bda:FSZ17_11660"/>
<keyword evidence="6" id="KW-0411">Iron-sulfur</keyword>
<evidence type="ECO:0000256" key="2">
    <source>
        <dbReference type="ARBA" id="ARBA00003532"/>
    </source>
</evidence>
<evidence type="ECO:0000256" key="4">
    <source>
        <dbReference type="ARBA" id="ARBA00022723"/>
    </source>
</evidence>
<dbReference type="InterPro" id="IPR050157">
    <property type="entry name" value="PSI_iron-sulfur_center"/>
</dbReference>
<feature type="domain" description="4Fe-4S ferredoxin-type" evidence="7">
    <location>
        <begin position="153"/>
        <end position="172"/>
    </location>
</feature>
<dbReference type="Pfam" id="PF12838">
    <property type="entry name" value="Fer4_7"/>
    <property type="match status" value="1"/>
</dbReference>
<evidence type="ECO:0000256" key="1">
    <source>
        <dbReference type="ARBA" id="ARBA00001966"/>
    </source>
</evidence>
<keyword evidence="5" id="KW-0408">Iron</keyword>
<feature type="domain" description="4Fe-4S ferredoxin-type" evidence="7">
    <location>
        <begin position="42"/>
        <end position="72"/>
    </location>
</feature>
<gene>
    <name evidence="8" type="ORF">FSZ17_11660</name>
</gene>
<evidence type="ECO:0000256" key="3">
    <source>
        <dbReference type="ARBA" id="ARBA00022485"/>
    </source>
</evidence>
<dbReference type="STRING" id="1742359.GCA_001439625_00778"/>
<evidence type="ECO:0000313" key="9">
    <source>
        <dbReference type="Proteomes" id="UP000321555"/>
    </source>
</evidence>
<proteinExistence type="predicted"/>
<keyword evidence="4" id="KW-0479">Metal-binding</keyword>
<dbReference type="Gene3D" id="3.30.70.20">
    <property type="match status" value="2"/>
</dbReference>
<keyword evidence="9" id="KW-1185">Reference proteome</keyword>
<evidence type="ECO:0000256" key="5">
    <source>
        <dbReference type="ARBA" id="ARBA00023004"/>
    </source>
</evidence>
<dbReference type="PANTHER" id="PTHR24960:SF79">
    <property type="entry name" value="PHOTOSYSTEM I IRON-SULFUR CENTER"/>
    <property type="match status" value="1"/>
</dbReference>
<dbReference type="AlphaFoldDB" id="A0A5B8Z420"/>
<dbReference type="EMBL" id="CP042593">
    <property type="protein sequence ID" value="QED47850.1"/>
    <property type="molecule type" value="Genomic_DNA"/>
</dbReference>
<dbReference type="GO" id="GO:0051539">
    <property type="term" value="F:4 iron, 4 sulfur cluster binding"/>
    <property type="evidence" value="ECO:0007669"/>
    <property type="project" value="UniProtKB-KW"/>
</dbReference>
<organism evidence="8 9">
    <name type="scientific">Cytobacillus dafuensis</name>
    <name type="common">Bacillus dafuensis</name>
    <dbReference type="NCBI Taxonomy" id="1742359"/>
    <lineage>
        <taxon>Bacteria</taxon>
        <taxon>Bacillati</taxon>
        <taxon>Bacillota</taxon>
        <taxon>Bacilli</taxon>
        <taxon>Bacillales</taxon>
        <taxon>Bacillaceae</taxon>
        <taxon>Cytobacillus</taxon>
    </lineage>
</organism>
<dbReference type="OrthoDB" id="9810688at2"/>
<name>A0A5B8Z420_CYTDA</name>
<comment type="function">
    <text evidence="2">Ferredoxins are iron-sulfur proteins that transfer electrons in a wide variety of metabolic reactions.</text>
</comment>
<evidence type="ECO:0000259" key="7">
    <source>
        <dbReference type="PROSITE" id="PS51379"/>
    </source>
</evidence>
<dbReference type="InterPro" id="IPR017896">
    <property type="entry name" value="4Fe4S_Fe-S-bd"/>
</dbReference>
<keyword evidence="3" id="KW-0004">4Fe-4S</keyword>
<dbReference type="RefSeq" id="WP_057770546.1">
    <property type="nucleotide sequence ID" value="NZ_CP042593.1"/>
</dbReference>
<dbReference type="PANTHER" id="PTHR24960">
    <property type="entry name" value="PHOTOSYSTEM I IRON-SULFUR CENTER-RELATED"/>
    <property type="match status" value="1"/>
</dbReference>
<accession>A0A5B8Z420</accession>
<feature type="domain" description="4Fe-4S ferredoxin-type" evidence="7">
    <location>
        <begin position="80"/>
        <end position="111"/>
    </location>
</feature>